<keyword evidence="1" id="KW-0175">Coiled coil</keyword>
<evidence type="ECO:0000313" key="4">
    <source>
        <dbReference type="Proteomes" id="UP001212841"/>
    </source>
</evidence>
<sequence length="70" mass="8063">MSRDYYDRPPSVHSPPHGNVPPVPSFTHMQRQLADVKARIRSMEEEMRSLRGVAERMETDIMIAMGRRGP</sequence>
<accession>A0AAD5S3N3</accession>
<evidence type="ECO:0000256" key="1">
    <source>
        <dbReference type="SAM" id="Coils"/>
    </source>
</evidence>
<evidence type="ECO:0000256" key="2">
    <source>
        <dbReference type="SAM" id="MobiDB-lite"/>
    </source>
</evidence>
<dbReference type="Proteomes" id="UP001212841">
    <property type="component" value="Unassembled WGS sequence"/>
</dbReference>
<proteinExistence type="predicted"/>
<protein>
    <submittedName>
        <fullName evidence="3">Uncharacterized protein</fullName>
    </submittedName>
</protein>
<gene>
    <name evidence="3" type="ORF">HK097_003968</name>
</gene>
<organism evidence="3 4">
    <name type="scientific">Rhizophlyctis rosea</name>
    <dbReference type="NCBI Taxonomy" id="64517"/>
    <lineage>
        <taxon>Eukaryota</taxon>
        <taxon>Fungi</taxon>
        <taxon>Fungi incertae sedis</taxon>
        <taxon>Chytridiomycota</taxon>
        <taxon>Chytridiomycota incertae sedis</taxon>
        <taxon>Chytridiomycetes</taxon>
        <taxon>Rhizophlyctidales</taxon>
        <taxon>Rhizophlyctidaceae</taxon>
        <taxon>Rhizophlyctis</taxon>
    </lineage>
</organism>
<evidence type="ECO:0000313" key="3">
    <source>
        <dbReference type="EMBL" id="KAJ3035951.1"/>
    </source>
</evidence>
<keyword evidence="4" id="KW-1185">Reference proteome</keyword>
<dbReference type="EMBL" id="JADGJD010001987">
    <property type="protein sequence ID" value="KAJ3035951.1"/>
    <property type="molecule type" value="Genomic_DNA"/>
</dbReference>
<name>A0AAD5S3N3_9FUNG</name>
<dbReference type="AlphaFoldDB" id="A0AAD5S3N3"/>
<comment type="caution">
    <text evidence="3">The sequence shown here is derived from an EMBL/GenBank/DDBJ whole genome shotgun (WGS) entry which is preliminary data.</text>
</comment>
<feature type="region of interest" description="Disordered" evidence="2">
    <location>
        <begin position="1"/>
        <end position="24"/>
    </location>
</feature>
<feature type="coiled-coil region" evidence="1">
    <location>
        <begin position="26"/>
        <end position="60"/>
    </location>
</feature>
<reference evidence="3" key="1">
    <citation type="submission" date="2020-05" db="EMBL/GenBank/DDBJ databases">
        <title>Phylogenomic resolution of chytrid fungi.</title>
        <authorList>
            <person name="Stajich J.E."/>
            <person name="Amses K."/>
            <person name="Simmons R."/>
            <person name="Seto K."/>
            <person name="Myers J."/>
            <person name="Bonds A."/>
            <person name="Quandt C.A."/>
            <person name="Barry K."/>
            <person name="Liu P."/>
            <person name="Grigoriev I."/>
            <person name="Longcore J.E."/>
            <person name="James T.Y."/>
        </authorList>
    </citation>
    <scope>NUCLEOTIDE SEQUENCE</scope>
    <source>
        <strain evidence="3">JEL0318</strain>
    </source>
</reference>